<organism evidence="7 8">
    <name type="scientific">Chironomus riparius</name>
    <dbReference type="NCBI Taxonomy" id="315576"/>
    <lineage>
        <taxon>Eukaryota</taxon>
        <taxon>Metazoa</taxon>
        <taxon>Ecdysozoa</taxon>
        <taxon>Arthropoda</taxon>
        <taxon>Hexapoda</taxon>
        <taxon>Insecta</taxon>
        <taxon>Pterygota</taxon>
        <taxon>Neoptera</taxon>
        <taxon>Endopterygota</taxon>
        <taxon>Diptera</taxon>
        <taxon>Nematocera</taxon>
        <taxon>Chironomoidea</taxon>
        <taxon>Chironomidae</taxon>
        <taxon>Chironominae</taxon>
        <taxon>Chironomus</taxon>
    </lineage>
</organism>
<dbReference type="EC" id="1.2.1.84" evidence="4"/>
<keyword evidence="4" id="KW-1133">Transmembrane helix</keyword>
<dbReference type="OrthoDB" id="5061070at2759"/>
<dbReference type="InterPro" id="IPR033640">
    <property type="entry name" value="FAR_C"/>
</dbReference>
<dbReference type="GO" id="GO:0102965">
    <property type="term" value="F:alcohol-forming long-chain fatty acyl-CoA reductase activity"/>
    <property type="evidence" value="ECO:0007669"/>
    <property type="project" value="UniProtKB-EC"/>
</dbReference>
<dbReference type="SUPFAM" id="SSF51735">
    <property type="entry name" value="NAD(P)-binding Rossmann-fold domains"/>
    <property type="match status" value="1"/>
</dbReference>
<dbReference type="CDD" id="cd05236">
    <property type="entry name" value="FAR-N_SDR_e"/>
    <property type="match status" value="1"/>
</dbReference>
<evidence type="ECO:0000256" key="1">
    <source>
        <dbReference type="ARBA" id="ARBA00005928"/>
    </source>
</evidence>
<dbReference type="Proteomes" id="UP001153620">
    <property type="component" value="Chromosome 1"/>
</dbReference>
<dbReference type="Pfam" id="PF07993">
    <property type="entry name" value="NAD_binding_4"/>
    <property type="match status" value="1"/>
</dbReference>
<evidence type="ECO:0000259" key="5">
    <source>
        <dbReference type="Pfam" id="PF03015"/>
    </source>
</evidence>
<accession>A0A9P0NEC1</accession>
<keyword evidence="4" id="KW-0472">Membrane</keyword>
<keyword evidence="4" id="KW-0560">Oxidoreductase</keyword>
<dbReference type="InterPro" id="IPR036291">
    <property type="entry name" value="NAD(P)-bd_dom_sf"/>
</dbReference>
<dbReference type="InterPro" id="IPR013120">
    <property type="entry name" value="FAR_NAD-bd"/>
</dbReference>
<comment type="similarity">
    <text evidence="1 4">Belongs to the fatty acyl-CoA reductase family.</text>
</comment>
<dbReference type="Pfam" id="PF03015">
    <property type="entry name" value="Sterile"/>
    <property type="match status" value="1"/>
</dbReference>
<keyword evidence="2 4" id="KW-0444">Lipid biosynthesis</keyword>
<reference evidence="7" key="2">
    <citation type="submission" date="2022-10" db="EMBL/GenBank/DDBJ databases">
        <authorList>
            <consortium name="ENA_rothamsted_submissions"/>
            <consortium name="culmorum"/>
            <person name="King R."/>
        </authorList>
    </citation>
    <scope>NUCLEOTIDE SEQUENCE</scope>
</reference>
<comment type="function">
    <text evidence="4">Catalyzes the reduction of fatty acyl-CoA to fatty alcohols.</text>
</comment>
<dbReference type="EMBL" id="OU895877">
    <property type="protein sequence ID" value="CAH1713202.1"/>
    <property type="molecule type" value="Genomic_DNA"/>
</dbReference>
<feature type="domain" description="Thioester reductase (TE)" evidence="6">
    <location>
        <begin position="22"/>
        <end position="238"/>
    </location>
</feature>
<dbReference type="GO" id="GO:0080019">
    <property type="term" value="F:alcohol-forming very long-chain fatty acyl-CoA reductase activity"/>
    <property type="evidence" value="ECO:0007669"/>
    <property type="project" value="InterPro"/>
</dbReference>
<evidence type="ECO:0000256" key="3">
    <source>
        <dbReference type="ARBA" id="ARBA00023098"/>
    </source>
</evidence>
<proteinExistence type="inferred from homology"/>
<gene>
    <name evidence="7" type="ORF">CHIRRI_LOCUS2881</name>
</gene>
<dbReference type="InterPro" id="IPR026055">
    <property type="entry name" value="FAR"/>
</dbReference>
<keyword evidence="3 4" id="KW-0443">Lipid metabolism</keyword>
<dbReference type="PANTHER" id="PTHR11011:SF116">
    <property type="entry name" value="FATTY ACYL-COA REDUCTASE CG5065-RELATED"/>
    <property type="match status" value="1"/>
</dbReference>
<evidence type="ECO:0000313" key="7">
    <source>
        <dbReference type="EMBL" id="CAH1713202.1"/>
    </source>
</evidence>
<sequence length="481" mass="54803">MVLQDINRPSISDFYNGRSVFVTGGTGFLGKLVVEKLLRSCPGIENIYFLIRSRHNKNIKDRHLKVVNSPAFDLIREKNPEALKKIVLIEGDVSCLELGISKAEQEVLFEKVSVVIHTAASVALNDSLKKAVLTNLRSLRELIKLAHQMKNLKSMIHTSTAYCNLILPEIKEQIHPIDIDPHAVIHLCENFPDEVLKEFTTTLLKNHQNTYVFAKALAEILITKDAKDLPIAIVRPSINAVARGMFCSGYFAKDALCDVVPADMVVNTIIAASWTVTREKTTFCDDSPIKVYNSVSGDAHPITFESFAELSVNIGKTYPSAKVVWYPEMRCYESKWAYEVDQFFTHLIPAYLTDFYQKLSGGKTLAVKFYTTHKKIFDAANFVATLPFKFKSDKCEELLNSMEDSPNEEFYFDLRSMDWKSYHHDFYFGIRKFILKEHNLDSVKGKKKLVKLRSMKYLLGLLLIAFVVLTVLKLNEFLFKL</sequence>
<name>A0A9P0NEC1_9DIPT</name>
<dbReference type="PANTHER" id="PTHR11011">
    <property type="entry name" value="MALE STERILITY PROTEIN 2-RELATED"/>
    <property type="match status" value="1"/>
</dbReference>
<keyword evidence="4" id="KW-0521">NADP</keyword>
<protein>
    <recommendedName>
        <fullName evidence="4">Fatty acyl-CoA reductase</fullName>
        <ecNumber evidence="4">1.2.1.84</ecNumber>
    </recommendedName>
</protein>
<evidence type="ECO:0000313" key="8">
    <source>
        <dbReference type="Proteomes" id="UP001153620"/>
    </source>
</evidence>
<dbReference type="CDD" id="cd09071">
    <property type="entry name" value="FAR_C"/>
    <property type="match status" value="1"/>
</dbReference>
<evidence type="ECO:0000256" key="2">
    <source>
        <dbReference type="ARBA" id="ARBA00022516"/>
    </source>
</evidence>
<feature type="domain" description="Fatty acyl-CoA reductase C-terminal" evidence="5">
    <location>
        <begin position="346"/>
        <end position="437"/>
    </location>
</feature>
<keyword evidence="4" id="KW-0812">Transmembrane</keyword>
<reference evidence="7" key="1">
    <citation type="submission" date="2022-01" db="EMBL/GenBank/DDBJ databases">
        <authorList>
            <person name="King R."/>
        </authorList>
    </citation>
    <scope>NUCLEOTIDE SEQUENCE</scope>
</reference>
<dbReference type="AlphaFoldDB" id="A0A9P0NEC1"/>
<evidence type="ECO:0000259" key="6">
    <source>
        <dbReference type="Pfam" id="PF07993"/>
    </source>
</evidence>
<dbReference type="GO" id="GO:0035336">
    <property type="term" value="P:long-chain fatty-acyl-CoA metabolic process"/>
    <property type="evidence" value="ECO:0007669"/>
    <property type="project" value="TreeGrafter"/>
</dbReference>
<comment type="catalytic activity">
    <reaction evidence="4">
        <text>a long-chain fatty acyl-CoA + 2 NADPH + 2 H(+) = a long-chain primary fatty alcohol + 2 NADP(+) + CoA</text>
        <dbReference type="Rhea" id="RHEA:52716"/>
        <dbReference type="ChEBI" id="CHEBI:15378"/>
        <dbReference type="ChEBI" id="CHEBI:57287"/>
        <dbReference type="ChEBI" id="CHEBI:57783"/>
        <dbReference type="ChEBI" id="CHEBI:58349"/>
        <dbReference type="ChEBI" id="CHEBI:77396"/>
        <dbReference type="ChEBI" id="CHEBI:83139"/>
        <dbReference type="EC" id="1.2.1.84"/>
    </reaction>
</comment>
<dbReference type="GO" id="GO:0005777">
    <property type="term" value="C:peroxisome"/>
    <property type="evidence" value="ECO:0007669"/>
    <property type="project" value="TreeGrafter"/>
</dbReference>
<evidence type="ECO:0000256" key="4">
    <source>
        <dbReference type="RuleBase" id="RU363097"/>
    </source>
</evidence>
<keyword evidence="8" id="KW-1185">Reference proteome</keyword>
<dbReference type="Gene3D" id="3.40.50.720">
    <property type="entry name" value="NAD(P)-binding Rossmann-like Domain"/>
    <property type="match status" value="1"/>
</dbReference>
<feature type="transmembrane region" description="Helical" evidence="4">
    <location>
        <begin position="457"/>
        <end position="474"/>
    </location>
</feature>